<gene>
    <name evidence="1" type="ORF">GIS00_19325</name>
</gene>
<evidence type="ECO:0000313" key="2">
    <source>
        <dbReference type="Proteomes" id="UP000460221"/>
    </source>
</evidence>
<dbReference type="EMBL" id="WLYK01000008">
    <property type="protein sequence ID" value="MTD16093.1"/>
    <property type="molecule type" value="Genomic_DNA"/>
</dbReference>
<evidence type="ECO:0000313" key="1">
    <source>
        <dbReference type="EMBL" id="MTD16093.1"/>
    </source>
</evidence>
<keyword evidence="2" id="KW-1185">Reference proteome</keyword>
<name>A0A7K1FS85_9ACTN</name>
<proteinExistence type="predicted"/>
<dbReference type="AlphaFoldDB" id="A0A7K1FS85"/>
<dbReference type="PANTHER" id="PTHR42110">
    <property type="entry name" value="L-ASPARAGINASE, PUTATIVE (AFU_ORTHOLOGUE AFUA_3G11890)-RELATED"/>
    <property type="match status" value="1"/>
</dbReference>
<accession>A0A7K1FS85</accession>
<dbReference type="RefSeq" id="WP_154770064.1">
    <property type="nucleotide sequence ID" value="NZ_WLYK01000008.1"/>
</dbReference>
<comment type="caution">
    <text evidence="1">The sequence shown here is derived from an EMBL/GenBank/DDBJ whole genome shotgun (WGS) entry which is preliminary data.</text>
</comment>
<protein>
    <submittedName>
        <fullName evidence="1">Asparaginase</fullName>
    </submittedName>
</protein>
<organism evidence="1 2">
    <name type="scientific">Nakamurella alba</name>
    <dbReference type="NCBI Taxonomy" id="2665158"/>
    <lineage>
        <taxon>Bacteria</taxon>
        <taxon>Bacillati</taxon>
        <taxon>Actinomycetota</taxon>
        <taxon>Actinomycetes</taxon>
        <taxon>Nakamurellales</taxon>
        <taxon>Nakamurellaceae</taxon>
        <taxon>Nakamurella</taxon>
    </lineage>
</organism>
<dbReference type="PANTHER" id="PTHR42110:SF1">
    <property type="entry name" value="L-ASPARAGINASE, PUTATIVE (AFU_ORTHOLOGUE AFUA_3G11890)-RELATED"/>
    <property type="match status" value="1"/>
</dbReference>
<sequence length="326" mass="33225">MTQQSTSPTGPTELVRVIRSGFHECSHYGSMVVTGPDGTVLHAFGDVTAPVFPRSSNKPFQATAMLAAGADLHDADLALAAASHSGEAAHTERALRMLARIGLGEDDLGCPTALPLDERSRNEVLVAGGAPRRIYMNCSGKHAGMLTACVAAGWDTASYLDTEHPLQRSVAATVAGLAGEDPVAVGIDGCGAPLFAISLTGLARAFGRVNASAPDTHQGSVATAMRAFPEMVGGTGREDTRLMQAHPELLVKGGAEGVHCAALPDGSTVAVKISDGGDRARMPALVSGLRLLGMDSPLLDELGTGTVLGGGVPVGTVEPAPALRPA</sequence>
<dbReference type="Pfam" id="PF06089">
    <property type="entry name" value="Asparaginase_II"/>
    <property type="match status" value="1"/>
</dbReference>
<dbReference type="Proteomes" id="UP000460221">
    <property type="component" value="Unassembled WGS sequence"/>
</dbReference>
<reference evidence="1 2" key="1">
    <citation type="submission" date="2019-11" db="EMBL/GenBank/DDBJ databases">
        <authorList>
            <person name="Jiang L.-Q."/>
        </authorList>
    </citation>
    <scope>NUCLEOTIDE SEQUENCE [LARGE SCALE GENOMIC DNA]</scope>
    <source>
        <strain evidence="1 2">YIM 132087</strain>
    </source>
</reference>
<dbReference type="InterPro" id="IPR010349">
    <property type="entry name" value="Asparaginase_II"/>
</dbReference>